<evidence type="ECO:0008006" key="3">
    <source>
        <dbReference type="Google" id="ProtNLM"/>
    </source>
</evidence>
<dbReference type="OrthoDB" id="1495120at2"/>
<gene>
    <name evidence="1" type="ordered locus">Celal_3455</name>
</gene>
<dbReference type="STRING" id="688270.Celal_3455"/>
<evidence type="ECO:0000313" key="2">
    <source>
        <dbReference type="Proteomes" id="UP000008634"/>
    </source>
</evidence>
<dbReference type="Proteomes" id="UP000008634">
    <property type="component" value="Chromosome"/>
</dbReference>
<sequence>MEQKIIWKLFLIFGSSMLSFLQGCTTNTEELKTVDYTYKNETGVQLSMEVYNRLDVLIRNYTIEDGGEIITNTTVSEVPAVFSFKTVTDSIGDSIAVKFVTDKCLYFRKDFNDRIFSIKEYDNYSEELTGQRDYGLEFIFKESDLMEAVECN</sequence>
<evidence type="ECO:0000313" key="1">
    <source>
        <dbReference type="EMBL" id="ADV50719.1"/>
    </source>
</evidence>
<dbReference type="AlphaFoldDB" id="E6X7K9"/>
<accession>E6X7K9</accession>
<dbReference type="RefSeq" id="WP_013552171.1">
    <property type="nucleotide sequence ID" value="NC_014934.1"/>
</dbReference>
<organism evidence="1 2">
    <name type="scientific">Cellulophaga algicola (strain DSM 14237 / IC166 / ACAM 630)</name>
    <dbReference type="NCBI Taxonomy" id="688270"/>
    <lineage>
        <taxon>Bacteria</taxon>
        <taxon>Pseudomonadati</taxon>
        <taxon>Bacteroidota</taxon>
        <taxon>Flavobacteriia</taxon>
        <taxon>Flavobacteriales</taxon>
        <taxon>Flavobacteriaceae</taxon>
        <taxon>Cellulophaga</taxon>
    </lineage>
</organism>
<dbReference type="PROSITE" id="PS51257">
    <property type="entry name" value="PROKAR_LIPOPROTEIN"/>
    <property type="match status" value="1"/>
</dbReference>
<dbReference type="KEGG" id="cao:Celal_3455"/>
<dbReference type="EMBL" id="CP002453">
    <property type="protein sequence ID" value="ADV50719.1"/>
    <property type="molecule type" value="Genomic_DNA"/>
</dbReference>
<reference evidence="1 2" key="1">
    <citation type="journal article" date="2010" name="Stand. Genomic Sci.">
        <title>Complete genome sequence of Cellulophaga algicola type strain (IC166).</title>
        <authorList>
            <person name="Abt B."/>
            <person name="Lu M."/>
            <person name="Misra M."/>
            <person name="Han C."/>
            <person name="Nolan M."/>
            <person name="Lucas S."/>
            <person name="Hammon N."/>
            <person name="Deshpande S."/>
            <person name="Cheng J.F."/>
            <person name="Tapia R."/>
            <person name="Goodwin L."/>
            <person name="Pitluck S."/>
            <person name="Liolios K."/>
            <person name="Pagani I."/>
            <person name="Ivanova N."/>
            <person name="Mavromatis K."/>
            <person name="Ovchinikova G."/>
            <person name="Pati A."/>
            <person name="Chen A."/>
            <person name="Palaniappan K."/>
            <person name="Land M."/>
            <person name="Hauser L."/>
            <person name="Chang Y.J."/>
            <person name="Jeffries C.D."/>
            <person name="Detter J.C."/>
            <person name="Brambilla E."/>
            <person name="Rohde M."/>
            <person name="Tindall B.J."/>
            <person name="Goker M."/>
            <person name="Woyke T."/>
            <person name="Bristow J."/>
            <person name="Eisen J.A."/>
            <person name="Markowitz V."/>
            <person name="Hugenholtz P."/>
            <person name="Kyrpides N.C."/>
            <person name="Klenk H.P."/>
            <person name="Lapidus A."/>
        </authorList>
    </citation>
    <scope>NUCLEOTIDE SEQUENCE [LARGE SCALE GENOMIC DNA]</scope>
    <source>
        <strain evidence="2">DSM 14237 / IC166 / ACAM 630</strain>
    </source>
</reference>
<name>E6X7K9_CELAD</name>
<proteinExistence type="predicted"/>
<dbReference type="HOGENOM" id="CLU_1719052_0_0_10"/>
<protein>
    <recommendedName>
        <fullName evidence="3">Lipoprotein</fullName>
    </recommendedName>
</protein>
<keyword evidence="2" id="KW-1185">Reference proteome</keyword>